<dbReference type="SUPFAM" id="SSF52540">
    <property type="entry name" value="P-loop containing nucleoside triphosphate hydrolases"/>
    <property type="match status" value="1"/>
</dbReference>
<evidence type="ECO:0000256" key="6">
    <source>
        <dbReference type="ARBA" id="ARBA00022723"/>
    </source>
</evidence>
<dbReference type="Pfam" id="PF02367">
    <property type="entry name" value="TsaE"/>
    <property type="match status" value="1"/>
</dbReference>
<evidence type="ECO:0000256" key="3">
    <source>
        <dbReference type="ARBA" id="ARBA00019010"/>
    </source>
</evidence>
<dbReference type="PANTHER" id="PTHR33540:SF2">
    <property type="entry name" value="TRNA THREONYLCARBAMOYLADENOSINE BIOSYNTHESIS PROTEIN TSAE"/>
    <property type="match status" value="1"/>
</dbReference>
<evidence type="ECO:0000313" key="11">
    <source>
        <dbReference type="EMBL" id="OGG72860.1"/>
    </source>
</evidence>
<evidence type="ECO:0000256" key="5">
    <source>
        <dbReference type="ARBA" id="ARBA00022694"/>
    </source>
</evidence>
<evidence type="ECO:0000256" key="8">
    <source>
        <dbReference type="ARBA" id="ARBA00022840"/>
    </source>
</evidence>
<dbReference type="Proteomes" id="UP000177306">
    <property type="component" value="Unassembled WGS sequence"/>
</dbReference>
<dbReference type="GO" id="GO:0002949">
    <property type="term" value="P:tRNA threonylcarbamoyladenosine modification"/>
    <property type="evidence" value="ECO:0007669"/>
    <property type="project" value="InterPro"/>
</dbReference>
<reference evidence="11 12" key="1">
    <citation type="journal article" date="2016" name="Nat. Commun.">
        <title>Thousands of microbial genomes shed light on interconnected biogeochemical processes in an aquifer system.</title>
        <authorList>
            <person name="Anantharaman K."/>
            <person name="Brown C.T."/>
            <person name="Hug L.A."/>
            <person name="Sharon I."/>
            <person name="Castelle C.J."/>
            <person name="Probst A.J."/>
            <person name="Thomas B.C."/>
            <person name="Singh A."/>
            <person name="Wilkins M.J."/>
            <person name="Karaoz U."/>
            <person name="Brodie E.L."/>
            <person name="Williams K.H."/>
            <person name="Hubbard S.S."/>
            <person name="Banfield J.F."/>
        </authorList>
    </citation>
    <scope>NUCLEOTIDE SEQUENCE [LARGE SCALE GENOMIC DNA]</scope>
</reference>
<dbReference type="AlphaFoldDB" id="A0A1F6EGT4"/>
<dbReference type="InterPro" id="IPR003442">
    <property type="entry name" value="T6A_TsaE"/>
</dbReference>
<evidence type="ECO:0000256" key="10">
    <source>
        <dbReference type="ARBA" id="ARBA00032441"/>
    </source>
</evidence>
<comment type="similarity">
    <text evidence="2">Belongs to the TsaE family.</text>
</comment>
<evidence type="ECO:0000256" key="7">
    <source>
        <dbReference type="ARBA" id="ARBA00022741"/>
    </source>
</evidence>
<dbReference type="InterPro" id="IPR027417">
    <property type="entry name" value="P-loop_NTPase"/>
</dbReference>
<evidence type="ECO:0000256" key="1">
    <source>
        <dbReference type="ARBA" id="ARBA00004496"/>
    </source>
</evidence>
<dbReference type="GO" id="GO:0005737">
    <property type="term" value="C:cytoplasm"/>
    <property type="evidence" value="ECO:0007669"/>
    <property type="project" value="UniProtKB-SubCell"/>
</dbReference>
<dbReference type="GO" id="GO:0016740">
    <property type="term" value="F:transferase activity"/>
    <property type="evidence" value="ECO:0007669"/>
    <property type="project" value="UniProtKB-KW"/>
</dbReference>
<gene>
    <name evidence="11" type="ORF">A3A38_01275</name>
</gene>
<evidence type="ECO:0000256" key="4">
    <source>
        <dbReference type="ARBA" id="ARBA00022490"/>
    </source>
</evidence>
<accession>A0A1F6EGT4</accession>
<keyword evidence="5" id="KW-0819">tRNA processing</keyword>
<name>A0A1F6EGT4_9BACT</name>
<keyword evidence="4" id="KW-0963">Cytoplasm</keyword>
<comment type="caution">
    <text evidence="11">The sequence shown here is derived from an EMBL/GenBank/DDBJ whole genome shotgun (WGS) entry which is preliminary data.</text>
</comment>
<dbReference type="PANTHER" id="PTHR33540">
    <property type="entry name" value="TRNA THREONYLCARBAMOYLADENOSINE BIOSYNTHESIS PROTEIN TSAE"/>
    <property type="match status" value="1"/>
</dbReference>
<dbReference type="Gene3D" id="3.40.50.300">
    <property type="entry name" value="P-loop containing nucleotide triphosphate hydrolases"/>
    <property type="match status" value="1"/>
</dbReference>
<keyword evidence="7" id="KW-0547">Nucleotide-binding</keyword>
<dbReference type="NCBIfam" id="TIGR00150">
    <property type="entry name" value="T6A_YjeE"/>
    <property type="match status" value="1"/>
</dbReference>
<comment type="subcellular location">
    <subcellularLocation>
        <location evidence="1">Cytoplasm</location>
    </subcellularLocation>
</comment>
<evidence type="ECO:0000256" key="2">
    <source>
        <dbReference type="ARBA" id="ARBA00007599"/>
    </source>
</evidence>
<dbReference type="EMBL" id="MFLY01000028">
    <property type="protein sequence ID" value="OGG72860.1"/>
    <property type="molecule type" value="Genomic_DNA"/>
</dbReference>
<protein>
    <recommendedName>
        <fullName evidence="3">tRNA threonylcarbamoyladenosine biosynthesis protein TsaE</fullName>
    </recommendedName>
    <alternativeName>
        <fullName evidence="10">t(6)A37 threonylcarbamoyladenosine biosynthesis protein TsaE</fullName>
    </alternativeName>
</protein>
<keyword evidence="11" id="KW-0808">Transferase</keyword>
<dbReference type="GO" id="GO:0046872">
    <property type="term" value="F:metal ion binding"/>
    <property type="evidence" value="ECO:0007669"/>
    <property type="project" value="UniProtKB-KW"/>
</dbReference>
<keyword evidence="6" id="KW-0479">Metal-binding</keyword>
<dbReference type="GO" id="GO:0005524">
    <property type="term" value="F:ATP binding"/>
    <property type="evidence" value="ECO:0007669"/>
    <property type="project" value="UniProtKB-KW"/>
</dbReference>
<keyword evidence="9" id="KW-0460">Magnesium</keyword>
<evidence type="ECO:0000313" key="12">
    <source>
        <dbReference type="Proteomes" id="UP000177306"/>
    </source>
</evidence>
<sequence>MAELAKELLGRLSKKPQATVLALYGDLGSGKTTFVQELGKLIGVDGSVQSPTFVIMKRYTPQDARYKFFIHIDAYRLEKPEELTRLGWEEVVNNPENLIAVEWAERVETILPKDCVRIHFKFIDETTREIQVLQ</sequence>
<proteinExistence type="inferred from homology"/>
<keyword evidence="8" id="KW-0067">ATP-binding</keyword>
<evidence type="ECO:0000256" key="9">
    <source>
        <dbReference type="ARBA" id="ARBA00022842"/>
    </source>
</evidence>
<organism evidence="11 12">
    <name type="scientific">Candidatus Kaiserbacteria bacterium RIFCSPLOWO2_01_FULL_53_17</name>
    <dbReference type="NCBI Taxonomy" id="1798511"/>
    <lineage>
        <taxon>Bacteria</taxon>
        <taxon>Candidatus Kaiseribacteriota</taxon>
    </lineage>
</organism>